<dbReference type="GO" id="GO:0000155">
    <property type="term" value="F:phosphorelay sensor kinase activity"/>
    <property type="evidence" value="ECO:0007669"/>
    <property type="project" value="InterPro"/>
</dbReference>
<evidence type="ECO:0000256" key="8">
    <source>
        <dbReference type="ARBA" id="ARBA00022777"/>
    </source>
</evidence>
<dbReference type="SUPFAM" id="SSF47384">
    <property type="entry name" value="Homodimeric domain of signal transducing histidine kinase"/>
    <property type="match status" value="1"/>
</dbReference>
<dbReference type="InterPro" id="IPR003661">
    <property type="entry name" value="HisK_dim/P_dom"/>
</dbReference>
<dbReference type="InterPro" id="IPR036097">
    <property type="entry name" value="HisK_dim/P_sf"/>
</dbReference>
<dbReference type="InterPro" id="IPR003660">
    <property type="entry name" value="HAMP_dom"/>
</dbReference>
<protein>
    <recommendedName>
        <fullName evidence="4">histidine kinase</fullName>
        <ecNumber evidence="4">2.7.13.3</ecNumber>
    </recommendedName>
</protein>
<comment type="cofactor">
    <cofactor evidence="2">
        <name>a divalent metal cation</name>
        <dbReference type="ChEBI" id="CHEBI:60240"/>
    </cofactor>
</comment>
<evidence type="ECO:0000313" key="16">
    <source>
        <dbReference type="EMBL" id="CAI36494.1"/>
    </source>
</evidence>
<dbReference type="Proteomes" id="UP000000545">
    <property type="component" value="Chromosome"/>
</dbReference>
<keyword evidence="5" id="KW-0597">Phosphoprotein</keyword>
<feature type="compositionally biased region" description="Low complexity" evidence="12">
    <location>
        <begin position="92"/>
        <end position="126"/>
    </location>
</feature>
<evidence type="ECO:0000256" key="6">
    <source>
        <dbReference type="ARBA" id="ARBA00022679"/>
    </source>
</evidence>
<keyword evidence="9 13" id="KW-1133">Transmembrane helix</keyword>
<dbReference type="AlphaFoldDB" id="Q4JXG3"/>
<dbReference type="Pfam" id="PF02518">
    <property type="entry name" value="HATPase_c"/>
    <property type="match status" value="1"/>
</dbReference>
<dbReference type="EC" id="2.7.13.3" evidence="4"/>
<dbReference type="OrthoDB" id="9786919at2"/>
<dbReference type="Pfam" id="PF00672">
    <property type="entry name" value="HAMP"/>
    <property type="match status" value="1"/>
</dbReference>
<feature type="transmembrane region" description="Helical" evidence="13">
    <location>
        <begin position="39"/>
        <end position="61"/>
    </location>
</feature>
<dbReference type="EMBL" id="CR931997">
    <property type="protein sequence ID" value="CAI36494.1"/>
    <property type="molecule type" value="Genomic_DNA"/>
</dbReference>
<dbReference type="RefSeq" id="WP_011273053.1">
    <property type="nucleotide sequence ID" value="NC_007164.1"/>
</dbReference>
<organism evidence="16 17">
    <name type="scientific">Corynebacterium jeikeium (strain K411)</name>
    <dbReference type="NCBI Taxonomy" id="306537"/>
    <lineage>
        <taxon>Bacteria</taxon>
        <taxon>Bacillati</taxon>
        <taxon>Actinomycetota</taxon>
        <taxon>Actinomycetes</taxon>
        <taxon>Mycobacteriales</taxon>
        <taxon>Corynebacteriaceae</taxon>
        <taxon>Corynebacterium</taxon>
    </lineage>
</organism>
<feature type="transmembrane region" description="Helical" evidence="13">
    <location>
        <begin position="224"/>
        <end position="247"/>
    </location>
</feature>
<dbReference type="KEGG" id="cjk:jk0342"/>
<evidence type="ECO:0000256" key="4">
    <source>
        <dbReference type="ARBA" id="ARBA00012438"/>
    </source>
</evidence>
<evidence type="ECO:0000256" key="2">
    <source>
        <dbReference type="ARBA" id="ARBA00001968"/>
    </source>
</evidence>
<dbReference type="InterPro" id="IPR036890">
    <property type="entry name" value="HATPase_C_sf"/>
</dbReference>
<dbReference type="Gene3D" id="6.10.340.10">
    <property type="match status" value="1"/>
</dbReference>
<feature type="region of interest" description="Disordered" evidence="12">
    <location>
        <begin position="516"/>
        <end position="536"/>
    </location>
</feature>
<evidence type="ECO:0000256" key="10">
    <source>
        <dbReference type="ARBA" id="ARBA00023012"/>
    </source>
</evidence>
<keyword evidence="10" id="KW-0902">Two-component regulatory system</keyword>
<dbReference type="GO" id="GO:0005509">
    <property type="term" value="F:calcium ion binding"/>
    <property type="evidence" value="ECO:0007669"/>
    <property type="project" value="UniProtKB-ARBA"/>
</dbReference>
<comment type="catalytic activity">
    <reaction evidence="1">
        <text>ATP + protein L-histidine = ADP + protein N-phospho-L-histidine.</text>
        <dbReference type="EC" id="2.7.13.3"/>
    </reaction>
</comment>
<reference evidence="16 17" key="1">
    <citation type="journal article" date="2005" name="J. Bacteriol.">
        <title>Complete genome sequence and analysis of the multiresistant nosocomial pathogen Corynebacterium jeikeium K411, a lipid-requiring bacterium of the human skin flora.</title>
        <authorList>
            <person name="Tauch A."/>
            <person name="Kaiser O."/>
            <person name="Hain T."/>
            <person name="Goesmann A."/>
            <person name="Weisshaar B."/>
            <person name="Albersmeier A."/>
            <person name="Bekel T."/>
            <person name="Bischoff N."/>
            <person name="Brune I."/>
            <person name="Chakraborty T."/>
            <person name="Kalinowski J."/>
            <person name="Meyer F."/>
            <person name="Rupp O."/>
            <person name="Schneiker S."/>
            <person name="Viehoever P."/>
            <person name="Puehler A."/>
        </authorList>
    </citation>
    <scope>NUCLEOTIDE SEQUENCE [LARGE SCALE GENOMIC DNA]</scope>
    <source>
        <strain evidence="16 17">K411</strain>
    </source>
</reference>
<dbReference type="CDD" id="cd00075">
    <property type="entry name" value="HATPase"/>
    <property type="match status" value="1"/>
</dbReference>
<dbReference type="PATRIC" id="fig|306537.10.peg.353"/>
<evidence type="ECO:0000256" key="1">
    <source>
        <dbReference type="ARBA" id="ARBA00000085"/>
    </source>
</evidence>
<dbReference type="SMART" id="SM00388">
    <property type="entry name" value="HisKA"/>
    <property type="match status" value="1"/>
</dbReference>
<dbReference type="GO" id="GO:0005886">
    <property type="term" value="C:plasma membrane"/>
    <property type="evidence" value="ECO:0007669"/>
    <property type="project" value="UniProtKB-SubCell"/>
</dbReference>
<feature type="domain" description="Histidine kinase" evidence="14">
    <location>
        <begin position="323"/>
        <end position="536"/>
    </location>
</feature>
<keyword evidence="8 16" id="KW-0418">Kinase</keyword>
<evidence type="ECO:0000256" key="9">
    <source>
        <dbReference type="ARBA" id="ARBA00022989"/>
    </source>
</evidence>
<dbReference type="InterPro" id="IPR003594">
    <property type="entry name" value="HATPase_dom"/>
</dbReference>
<dbReference type="PRINTS" id="PR00344">
    <property type="entry name" value="BCTRLSENSOR"/>
</dbReference>
<feature type="region of interest" description="Disordered" evidence="12">
    <location>
        <begin position="84"/>
        <end position="141"/>
    </location>
</feature>
<dbReference type="STRING" id="306537.jk0342"/>
<dbReference type="PROSITE" id="PS50885">
    <property type="entry name" value="HAMP"/>
    <property type="match status" value="1"/>
</dbReference>
<keyword evidence="6" id="KW-0808">Transferase</keyword>
<evidence type="ECO:0000313" key="17">
    <source>
        <dbReference type="Proteomes" id="UP000000545"/>
    </source>
</evidence>
<comment type="subcellular location">
    <subcellularLocation>
        <location evidence="3">Cell membrane</location>
    </subcellularLocation>
</comment>
<keyword evidence="7 13" id="KW-0812">Transmembrane</keyword>
<evidence type="ECO:0000256" key="5">
    <source>
        <dbReference type="ARBA" id="ARBA00022553"/>
    </source>
</evidence>
<dbReference type="InterPro" id="IPR004358">
    <property type="entry name" value="Sig_transdc_His_kin-like_C"/>
</dbReference>
<dbReference type="InterPro" id="IPR005467">
    <property type="entry name" value="His_kinase_dom"/>
</dbReference>
<dbReference type="CDD" id="cd00082">
    <property type="entry name" value="HisKA"/>
    <property type="match status" value="1"/>
</dbReference>
<evidence type="ECO:0000259" key="14">
    <source>
        <dbReference type="PROSITE" id="PS50109"/>
    </source>
</evidence>
<dbReference type="FunFam" id="3.30.565.10:FF:000006">
    <property type="entry name" value="Sensor histidine kinase WalK"/>
    <property type="match status" value="1"/>
</dbReference>
<dbReference type="HOGENOM" id="CLU_000445_89_6_11"/>
<dbReference type="SMART" id="SM00304">
    <property type="entry name" value="HAMP"/>
    <property type="match status" value="1"/>
</dbReference>
<keyword evidence="17" id="KW-1185">Reference proteome</keyword>
<feature type="compositionally biased region" description="Polar residues" evidence="12">
    <location>
        <begin position="1"/>
        <end position="10"/>
    </location>
</feature>
<evidence type="ECO:0000256" key="11">
    <source>
        <dbReference type="ARBA" id="ARBA00023136"/>
    </source>
</evidence>
<dbReference type="Gene3D" id="1.10.287.130">
    <property type="match status" value="1"/>
</dbReference>
<dbReference type="Pfam" id="PF00512">
    <property type="entry name" value="HisKA"/>
    <property type="match status" value="1"/>
</dbReference>
<dbReference type="eggNOG" id="COG5002">
    <property type="taxonomic scope" value="Bacteria"/>
</dbReference>
<sequence length="536" mass="57640">MSNAQNSSAPDSAVADAGSAAPVRSGHPGHFLSHYPLRISLVVVIAVLVAMGLTVSGVSVTTTLQRFLIQRVDEQLDQATNGWAHRSGLADGTNSGTTNGTNSGTTNGESTQGGSESSALGSEGFGVLNLQQPPSPVTGVTRPPSDFYIMVVDDQISYEYFNSPLKARPEIRGLGNPTMPVTVGSREDSEPHISWRATSFRNDDGTITIVALPLAEEEHIISRLVLLQAVIGLTVVAFVILASMYLVRRALRPLNEVELTASKISNGDLGQRVPNWRPNTEVGRLSQALNKMLAQIQTAFVAIGASERQARRSEASMRRFIGDASHELRTPLTSVRGYAELYQSGATDDAPMVIDRISEEAGRMSLLVEDLLALVRMDEGRPLAKNRVDMLELVLETAESARAGFPNRTVQVVNETGDVPIVIGDVNRLHQVLGNLVTNALRHAGEDAEVKLRLDKRDGHVIVDVEDNGRGIPAEDVPHLFERFYRPDVSRSRASGGSGLGLSIVKGLVEAHGGTVSVDSEEGQGTRFRIDLPEAE</sequence>
<proteinExistence type="predicted"/>
<dbReference type="FunFam" id="1.10.287.130:FF:000001">
    <property type="entry name" value="Two-component sensor histidine kinase"/>
    <property type="match status" value="1"/>
</dbReference>
<name>Q4JXG3_CORJK</name>
<evidence type="ECO:0000256" key="13">
    <source>
        <dbReference type="SAM" id="Phobius"/>
    </source>
</evidence>
<evidence type="ECO:0000256" key="12">
    <source>
        <dbReference type="SAM" id="MobiDB-lite"/>
    </source>
</evidence>
<keyword evidence="11 13" id="KW-0472">Membrane</keyword>
<dbReference type="PANTHER" id="PTHR45436:SF5">
    <property type="entry name" value="SENSOR HISTIDINE KINASE TRCS"/>
    <property type="match status" value="1"/>
</dbReference>
<gene>
    <name evidence="16" type="primary">tcsS1</name>
    <name evidence="16" type="ordered locus">jk0342</name>
</gene>
<dbReference type="Gene3D" id="3.30.565.10">
    <property type="entry name" value="Histidine kinase-like ATPase, C-terminal domain"/>
    <property type="match status" value="1"/>
</dbReference>
<dbReference type="SUPFAM" id="SSF158472">
    <property type="entry name" value="HAMP domain-like"/>
    <property type="match status" value="1"/>
</dbReference>
<feature type="region of interest" description="Disordered" evidence="12">
    <location>
        <begin position="1"/>
        <end position="22"/>
    </location>
</feature>
<dbReference type="InterPro" id="IPR050428">
    <property type="entry name" value="TCS_sensor_his_kinase"/>
</dbReference>
<evidence type="ECO:0000256" key="7">
    <source>
        <dbReference type="ARBA" id="ARBA00022692"/>
    </source>
</evidence>
<accession>Q4JXG3</accession>
<evidence type="ECO:0000256" key="3">
    <source>
        <dbReference type="ARBA" id="ARBA00004236"/>
    </source>
</evidence>
<dbReference type="SMART" id="SM00387">
    <property type="entry name" value="HATPase_c"/>
    <property type="match status" value="1"/>
</dbReference>
<dbReference type="PROSITE" id="PS50109">
    <property type="entry name" value="HIS_KIN"/>
    <property type="match status" value="1"/>
</dbReference>
<dbReference type="PANTHER" id="PTHR45436">
    <property type="entry name" value="SENSOR HISTIDINE KINASE YKOH"/>
    <property type="match status" value="1"/>
</dbReference>
<dbReference type="SUPFAM" id="SSF55874">
    <property type="entry name" value="ATPase domain of HSP90 chaperone/DNA topoisomerase II/histidine kinase"/>
    <property type="match status" value="1"/>
</dbReference>
<evidence type="ECO:0000259" key="15">
    <source>
        <dbReference type="PROSITE" id="PS50885"/>
    </source>
</evidence>
<feature type="domain" description="HAMP" evidence="15">
    <location>
        <begin position="248"/>
        <end position="301"/>
    </location>
</feature>
<dbReference type="CDD" id="cd06225">
    <property type="entry name" value="HAMP"/>
    <property type="match status" value="1"/>
</dbReference>